<dbReference type="Pfam" id="PF01266">
    <property type="entry name" value="DAO"/>
    <property type="match status" value="1"/>
</dbReference>
<evidence type="ECO:0000313" key="12">
    <source>
        <dbReference type="Proteomes" id="UP000319663"/>
    </source>
</evidence>
<feature type="domain" description="Alpha-glycerophosphate oxidase C-terminal" evidence="10">
    <location>
        <begin position="490"/>
        <end position="615"/>
    </location>
</feature>
<organism evidence="11 12">
    <name type="scientific">Monascus purpureus</name>
    <name type="common">Red mold</name>
    <name type="synonym">Monascus anka</name>
    <dbReference type="NCBI Taxonomy" id="5098"/>
    <lineage>
        <taxon>Eukaryota</taxon>
        <taxon>Fungi</taxon>
        <taxon>Dikarya</taxon>
        <taxon>Ascomycota</taxon>
        <taxon>Pezizomycotina</taxon>
        <taxon>Eurotiomycetes</taxon>
        <taxon>Eurotiomycetidae</taxon>
        <taxon>Eurotiales</taxon>
        <taxon>Aspergillaceae</taxon>
        <taxon>Monascus</taxon>
    </lineage>
</organism>
<dbReference type="EC" id="1.1.5.3" evidence="3 7"/>
<feature type="transmembrane region" description="Helical" evidence="8">
    <location>
        <begin position="12"/>
        <end position="32"/>
    </location>
</feature>
<keyword evidence="8" id="KW-0472">Membrane</keyword>
<dbReference type="Gene3D" id="1.10.8.870">
    <property type="entry name" value="Alpha-glycerophosphate oxidase, cap domain"/>
    <property type="match status" value="1"/>
</dbReference>
<dbReference type="SUPFAM" id="SSF54373">
    <property type="entry name" value="FAD-linked reductases, C-terminal domain"/>
    <property type="match status" value="1"/>
</dbReference>
<dbReference type="EMBL" id="VIFY01000182">
    <property type="protein sequence ID" value="TQB68912.1"/>
    <property type="molecule type" value="Genomic_DNA"/>
</dbReference>
<evidence type="ECO:0000313" key="11">
    <source>
        <dbReference type="EMBL" id="TQB68912.1"/>
    </source>
</evidence>
<protein>
    <recommendedName>
        <fullName evidence="3 7">Glycerol-3-phosphate dehydrogenase</fullName>
        <ecNumber evidence="3 7">1.1.5.3</ecNumber>
    </recommendedName>
</protein>
<keyword evidence="8" id="KW-1133">Transmembrane helix</keyword>
<dbReference type="InterPro" id="IPR006076">
    <property type="entry name" value="FAD-dep_OxRdtase"/>
</dbReference>
<proteinExistence type="inferred from homology"/>
<dbReference type="Gene3D" id="3.30.9.10">
    <property type="entry name" value="D-Amino Acid Oxidase, subunit A, domain 2"/>
    <property type="match status" value="1"/>
</dbReference>
<dbReference type="InterPro" id="IPR031656">
    <property type="entry name" value="DAO_C"/>
</dbReference>
<dbReference type="Proteomes" id="UP000319663">
    <property type="component" value="Unassembled WGS sequence"/>
</dbReference>
<dbReference type="OrthoDB" id="264015at2759"/>
<dbReference type="InterPro" id="IPR036188">
    <property type="entry name" value="FAD/NAD-bd_sf"/>
</dbReference>
<name>A0A507QPA9_MONPU</name>
<accession>A0A507QPA9</accession>
<dbReference type="GO" id="GO:0005739">
    <property type="term" value="C:mitochondrion"/>
    <property type="evidence" value="ECO:0007669"/>
    <property type="project" value="TreeGrafter"/>
</dbReference>
<dbReference type="PROSITE" id="PS00978">
    <property type="entry name" value="FAD_G3PDH_2"/>
    <property type="match status" value="1"/>
</dbReference>
<evidence type="ECO:0000256" key="4">
    <source>
        <dbReference type="ARBA" id="ARBA00022630"/>
    </source>
</evidence>
<keyword evidence="4 7" id="KW-0285">Flavoprotein</keyword>
<keyword evidence="5" id="KW-0274">FAD</keyword>
<evidence type="ECO:0000256" key="6">
    <source>
        <dbReference type="ARBA" id="ARBA00023002"/>
    </source>
</evidence>
<dbReference type="PANTHER" id="PTHR11985">
    <property type="entry name" value="GLYCEROL-3-PHOSPHATE DEHYDROGENASE"/>
    <property type="match status" value="1"/>
</dbReference>
<dbReference type="GO" id="GO:0004368">
    <property type="term" value="F:glycerol-3-phosphate dehydrogenase (quinone) activity"/>
    <property type="evidence" value="ECO:0007669"/>
    <property type="project" value="UniProtKB-EC"/>
</dbReference>
<dbReference type="GO" id="GO:0006072">
    <property type="term" value="P:glycerol-3-phosphate metabolic process"/>
    <property type="evidence" value="ECO:0007669"/>
    <property type="project" value="UniProtKB-UniRule"/>
</dbReference>
<sequence length="635" mass="69498">MAASRLFSRRALRNVAAVSTLATGGAVTYYAFFQPSFSRGGSSLTTTVIPTQFPRLKSREEQLADLRHSSNNAQQDEYDLLIIGGGATGTGIALDAVTRGLKVALVERGDFSCGTSSKSTKLVHGGIRYLEKAVKDLDYEQYKLVRAALHERRYFLNIAPHLSTELPLVLPVRKWWEAPYLWVGTKMYDALAGSEALNSSYFLTKDQALDAIPTLNQDNMVGAIVYYDGQHNDSRMNVSLATTAAFYGATVLNYVEVTGLEKDATGKLCGANVKDVLSADGKPFTVRAKGVINATGPFADAIHQMDEPAKTSNVVAPSSGVHIVLPSWLSPKKDHGVIDASSDGRVLFLLPWEGKLVAGTTDNPCAIERDPIPQESDVDFILNELKRILSPKVDLQRSDVLAVWSGIRPLVRDPNAANTESLARTHLITLSPSGLLSCVGGKWTTYREMAEDTVDRAIDVFGLRTGPLRSIPDISGTGSIEDGSRLDGSCQTRNVRLVGAHGYSKTLFVDLLKHYPSIEQDIAEHLAHNYGDRAWDVASSSSSSKGMQFQRLVPTHPFTDAEVRYAVRNEYAQTAADFLARRTRLSFLDVKAAKEALPKVIDLMGEELHWSKAKKQSEYKETLHFLKSMGLSDDA</sequence>
<feature type="domain" description="FAD dependent oxidoreductase" evidence="9">
    <location>
        <begin position="79"/>
        <end position="447"/>
    </location>
</feature>
<dbReference type="InterPro" id="IPR000447">
    <property type="entry name" value="G3P_DH_FAD-dep"/>
</dbReference>
<dbReference type="PROSITE" id="PS00977">
    <property type="entry name" value="FAD_G3PDH_1"/>
    <property type="match status" value="1"/>
</dbReference>
<evidence type="ECO:0000259" key="10">
    <source>
        <dbReference type="Pfam" id="PF16901"/>
    </source>
</evidence>
<evidence type="ECO:0000256" key="8">
    <source>
        <dbReference type="SAM" id="Phobius"/>
    </source>
</evidence>
<evidence type="ECO:0000256" key="5">
    <source>
        <dbReference type="ARBA" id="ARBA00022827"/>
    </source>
</evidence>
<dbReference type="SUPFAM" id="SSF51905">
    <property type="entry name" value="FAD/NAD(P)-binding domain"/>
    <property type="match status" value="1"/>
</dbReference>
<comment type="caution">
    <text evidence="11">The sequence shown here is derived from an EMBL/GenBank/DDBJ whole genome shotgun (WGS) entry which is preliminary data.</text>
</comment>
<dbReference type="PRINTS" id="PR01001">
    <property type="entry name" value="FADG3PDH"/>
</dbReference>
<evidence type="ECO:0000259" key="9">
    <source>
        <dbReference type="Pfam" id="PF01266"/>
    </source>
</evidence>
<dbReference type="FunFam" id="1.10.8.870:FF:000010">
    <property type="entry name" value="Glycerol-3-phosphate dehydrogenase"/>
    <property type="match status" value="1"/>
</dbReference>
<dbReference type="PANTHER" id="PTHR11985:SF15">
    <property type="entry name" value="GLYCEROL-3-PHOSPHATE DEHYDROGENASE, MITOCHONDRIAL"/>
    <property type="match status" value="1"/>
</dbReference>
<dbReference type="AlphaFoldDB" id="A0A507QPA9"/>
<evidence type="ECO:0000256" key="7">
    <source>
        <dbReference type="RuleBase" id="RU361217"/>
    </source>
</evidence>
<keyword evidence="8" id="KW-0812">Transmembrane</keyword>
<keyword evidence="6 7" id="KW-0560">Oxidoreductase</keyword>
<comment type="catalytic activity">
    <reaction evidence="7">
        <text>a quinone + sn-glycerol 3-phosphate = dihydroxyacetone phosphate + a quinol</text>
        <dbReference type="Rhea" id="RHEA:18977"/>
        <dbReference type="ChEBI" id="CHEBI:24646"/>
        <dbReference type="ChEBI" id="CHEBI:57597"/>
        <dbReference type="ChEBI" id="CHEBI:57642"/>
        <dbReference type="ChEBI" id="CHEBI:132124"/>
        <dbReference type="EC" id="1.1.5.3"/>
    </reaction>
</comment>
<dbReference type="STRING" id="5098.A0A507QPA9"/>
<reference evidence="11 12" key="1">
    <citation type="submission" date="2019-06" db="EMBL/GenBank/DDBJ databases">
        <title>Wine fermentation using esterase from Monascus purpureus.</title>
        <authorList>
            <person name="Geng C."/>
            <person name="Zhang Y."/>
        </authorList>
    </citation>
    <scope>NUCLEOTIDE SEQUENCE [LARGE SCALE GENOMIC DNA]</scope>
    <source>
        <strain evidence="11">HQ1</strain>
    </source>
</reference>
<evidence type="ECO:0000256" key="1">
    <source>
        <dbReference type="ARBA" id="ARBA00001974"/>
    </source>
</evidence>
<keyword evidence="12" id="KW-1185">Reference proteome</keyword>
<evidence type="ECO:0000256" key="2">
    <source>
        <dbReference type="ARBA" id="ARBA00007330"/>
    </source>
</evidence>
<comment type="cofactor">
    <cofactor evidence="1 7">
        <name>FAD</name>
        <dbReference type="ChEBI" id="CHEBI:57692"/>
    </cofactor>
</comment>
<evidence type="ECO:0000256" key="3">
    <source>
        <dbReference type="ARBA" id="ARBA00013029"/>
    </source>
</evidence>
<dbReference type="Pfam" id="PF16901">
    <property type="entry name" value="DAO_C"/>
    <property type="match status" value="1"/>
</dbReference>
<dbReference type="Gene3D" id="3.50.50.60">
    <property type="entry name" value="FAD/NAD(P)-binding domain"/>
    <property type="match status" value="1"/>
</dbReference>
<dbReference type="InterPro" id="IPR038299">
    <property type="entry name" value="DAO_C_sf"/>
</dbReference>
<comment type="similarity">
    <text evidence="2 7">Belongs to the FAD-dependent glycerol-3-phosphate dehydrogenase family.</text>
</comment>
<gene>
    <name evidence="11" type="ORF">MPDQ_002610</name>
</gene>